<dbReference type="InterPro" id="IPR026765">
    <property type="entry name" value="Tmem163"/>
</dbReference>
<comment type="similarity">
    <text evidence="3">Belongs to the TMEM163 family.</text>
</comment>
<evidence type="ECO:0000256" key="3">
    <source>
        <dbReference type="ARBA" id="ARBA00008731"/>
    </source>
</evidence>
<evidence type="ECO:0000259" key="13">
    <source>
        <dbReference type="Pfam" id="PF01545"/>
    </source>
</evidence>
<feature type="region of interest" description="Disordered" evidence="11">
    <location>
        <begin position="1"/>
        <end position="40"/>
    </location>
</feature>
<dbReference type="AlphaFoldDB" id="A0A9X0CXU8"/>
<feature type="transmembrane region" description="Helical" evidence="12">
    <location>
        <begin position="197"/>
        <end position="219"/>
    </location>
</feature>
<keyword evidence="15" id="KW-1185">Reference proteome</keyword>
<dbReference type="PANTHER" id="PTHR31937:SF2">
    <property type="entry name" value="TRANSMEMBRANE PROTEIN 163"/>
    <property type="match status" value="1"/>
</dbReference>
<dbReference type="EMBL" id="MU826379">
    <property type="protein sequence ID" value="KAJ7377414.1"/>
    <property type="molecule type" value="Genomic_DNA"/>
</dbReference>
<evidence type="ECO:0000256" key="6">
    <source>
        <dbReference type="ARBA" id="ARBA00022833"/>
    </source>
</evidence>
<dbReference type="OrthoDB" id="5980560at2759"/>
<keyword evidence="10" id="KW-0968">Cytoplasmic vesicle</keyword>
<dbReference type="Proteomes" id="UP001163046">
    <property type="component" value="Unassembled WGS sequence"/>
</dbReference>
<feature type="compositionally biased region" description="Polar residues" evidence="11">
    <location>
        <begin position="13"/>
        <end position="22"/>
    </location>
</feature>
<evidence type="ECO:0000256" key="9">
    <source>
        <dbReference type="ARBA" id="ARBA00023136"/>
    </source>
</evidence>
<dbReference type="Gene3D" id="1.20.1510.10">
    <property type="entry name" value="Cation efflux protein transmembrane domain"/>
    <property type="match status" value="1"/>
</dbReference>
<feature type="transmembrane region" description="Helical" evidence="12">
    <location>
        <begin position="125"/>
        <end position="145"/>
    </location>
</feature>
<comment type="subcellular location">
    <subcellularLocation>
        <location evidence="2">Cytoplasmic vesicle</location>
        <location evidence="2">Secretory vesicle</location>
        <location evidence="2">Synaptic vesicle membrane</location>
        <topology evidence="2">Multi-pass membrane protein</topology>
    </subcellularLocation>
    <subcellularLocation>
        <location evidence="1">Early endosome membrane</location>
    </subcellularLocation>
</comment>
<dbReference type="SUPFAM" id="SSF161111">
    <property type="entry name" value="Cation efflux protein transmembrane domain-like"/>
    <property type="match status" value="1"/>
</dbReference>
<keyword evidence="4 12" id="KW-0812">Transmembrane</keyword>
<dbReference type="GO" id="GO:0030672">
    <property type="term" value="C:synaptic vesicle membrane"/>
    <property type="evidence" value="ECO:0007669"/>
    <property type="project" value="UniProtKB-SubCell"/>
</dbReference>
<evidence type="ECO:0000256" key="12">
    <source>
        <dbReference type="SAM" id="Phobius"/>
    </source>
</evidence>
<evidence type="ECO:0000256" key="1">
    <source>
        <dbReference type="ARBA" id="ARBA00004146"/>
    </source>
</evidence>
<evidence type="ECO:0000256" key="10">
    <source>
        <dbReference type="ARBA" id="ARBA00023329"/>
    </source>
</evidence>
<feature type="domain" description="Cation efflux protein transmembrane" evidence="13">
    <location>
        <begin position="101"/>
        <end position="283"/>
    </location>
</feature>
<keyword evidence="5" id="KW-0967">Endosome</keyword>
<dbReference type="InterPro" id="IPR027469">
    <property type="entry name" value="Cation_efflux_TMD_sf"/>
</dbReference>
<evidence type="ECO:0000313" key="15">
    <source>
        <dbReference type="Proteomes" id="UP001163046"/>
    </source>
</evidence>
<sequence length="297" mass="32350">MKKQDTEKGNTVPLPSSKTVCNVQDDGPGRHQEDGTSPPCSPKLAAHFKAEFNPATKDNVLEKSPCISFTEDVGNSAKKHETVLEMNERLKWRKATLAVTLASLVASVIFCAASFFASATTNSSSVLASALDTLLSVFSASVVIWRFKDPSNGKIGPKREKCGSIAFGIAFTVNGFITIAVSSFHLAHEMRPRHSDLLWPVLMGFSVVYCVLALIEFWISKKLKSSVLISLCIDDAVTSGLLLGLAISALMLDQYPLAWYLDHIVALGLAVVILACGIKILVEIFVYKELPFQYFMS</sequence>
<dbReference type="InterPro" id="IPR058533">
    <property type="entry name" value="Cation_efflux_TM"/>
</dbReference>
<reference evidence="14" key="1">
    <citation type="submission" date="2023-01" db="EMBL/GenBank/DDBJ databases">
        <title>Genome assembly of the deep-sea coral Lophelia pertusa.</title>
        <authorList>
            <person name="Herrera S."/>
            <person name="Cordes E."/>
        </authorList>
    </citation>
    <scope>NUCLEOTIDE SEQUENCE</scope>
    <source>
        <strain evidence="14">USNM1676648</strain>
        <tissue evidence="14">Polyp</tissue>
    </source>
</reference>
<evidence type="ECO:0000256" key="8">
    <source>
        <dbReference type="ARBA" id="ARBA00023018"/>
    </source>
</evidence>
<evidence type="ECO:0000256" key="5">
    <source>
        <dbReference type="ARBA" id="ARBA00022753"/>
    </source>
</evidence>
<feature type="transmembrane region" description="Helical" evidence="12">
    <location>
        <begin position="231"/>
        <end position="252"/>
    </location>
</feature>
<feature type="transmembrane region" description="Helical" evidence="12">
    <location>
        <begin position="95"/>
        <end position="119"/>
    </location>
</feature>
<keyword evidence="9 12" id="KW-0472">Membrane</keyword>
<feature type="transmembrane region" description="Helical" evidence="12">
    <location>
        <begin position="165"/>
        <end position="185"/>
    </location>
</feature>
<keyword evidence="6" id="KW-0862">Zinc</keyword>
<evidence type="ECO:0000256" key="11">
    <source>
        <dbReference type="SAM" id="MobiDB-lite"/>
    </source>
</evidence>
<name>A0A9X0CXU8_9CNID</name>
<evidence type="ECO:0000313" key="14">
    <source>
        <dbReference type="EMBL" id="KAJ7377414.1"/>
    </source>
</evidence>
<keyword evidence="8" id="KW-0770">Synapse</keyword>
<organism evidence="14 15">
    <name type="scientific">Desmophyllum pertusum</name>
    <dbReference type="NCBI Taxonomy" id="174260"/>
    <lineage>
        <taxon>Eukaryota</taxon>
        <taxon>Metazoa</taxon>
        <taxon>Cnidaria</taxon>
        <taxon>Anthozoa</taxon>
        <taxon>Hexacorallia</taxon>
        <taxon>Scleractinia</taxon>
        <taxon>Caryophylliina</taxon>
        <taxon>Caryophylliidae</taxon>
        <taxon>Desmophyllum</taxon>
    </lineage>
</organism>
<dbReference type="GO" id="GO:0008324">
    <property type="term" value="F:monoatomic cation transmembrane transporter activity"/>
    <property type="evidence" value="ECO:0007669"/>
    <property type="project" value="InterPro"/>
</dbReference>
<accession>A0A9X0CXU8</accession>
<keyword evidence="7 12" id="KW-1133">Transmembrane helix</keyword>
<evidence type="ECO:0000256" key="2">
    <source>
        <dbReference type="ARBA" id="ARBA00004644"/>
    </source>
</evidence>
<dbReference type="Pfam" id="PF01545">
    <property type="entry name" value="Cation_efflux"/>
    <property type="match status" value="1"/>
</dbReference>
<evidence type="ECO:0000256" key="7">
    <source>
        <dbReference type="ARBA" id="ARBA00022989"/>
    </source>
</evidence>
<feature type="transmembrane region" description="Helical" evidence="12">
    <location>
        <begin position="264"/>
        <end position="287"/>
    </location>
</feature>
<gene>
    <name evidence="14" type="ORF">OS493_029314</name>
</gene>
<protein>
    <recommendedName>
        <fullName evidence="13">Cation efflux protein transmembrane domain-containing protein</fullName>
    </recommendedName>
</protein>
<proteinExistence type="inferred from homology"/>
<dbReference type="GO" id="GO:0031901">
    <property type="term" value="C:early endosome membrane"/>
    <property type="evidence" value="ECO:0007669"/>
    <property type="project" value="UniProtKB-SubCell"/>
</dbReference>
<evidence type="ECO:0000256" key="4">
    <source>
        <dbReference type="ARBA" id="ARBA00022692"/>
    </source>
</evidence>
<dbReference type="PANTHER" id="PTHR31937">
    <property type="entry name" value="TRANSMEMBRANE PROTEIN 163"/>
    <property type="match status" value="1"/>
</dbReference>
<comment type="caution">
    <text evidence="14">The sequence shown here is derived from an EMBL/GenBank/DDBJ whole genome shotgun (WGS) entry which is preliminary data.</text>
</comment>